<comment type="subcellular location">
    <subcellularLocation>
        <location evidence="1">Nucleus</location>
    </subcellularLocation>
</comment>
<dbReference type="PANTHER" id="PTHR31845:SF10">
    <property type="entry name" value="ZN(II)2CYS6 TRANSCRIPTION FACTOR (EUROFUNG)"/>
    <property type="match status" value="1"/>
</dbReference>
<evidence type="ECO:0000256" key="2">
    <source>
        <dbReference type="ARBA" id="ARBA00023015"/>
    </source>
</evidence>
<dbReference type="GO" id="GO:0000981">
    <property type="term" value="F:DNA-binding transcription factor activity, RNA polymerase II-specific"/>
    <property type="evidence" value="ECO:0007669"/>
    <property type="project" value="TreeGrafter"/>
</dbReference>
<gene>
    <name evidence="6" type="ORF">PMG11_00950</name>
</gene>
<keyword evidence="3" id="KW-0238">DNA-binding</keyword>
<protein>
    <recommendedName>
        <fullName evidence="8">Transcription factor domain-containing protein</fullName>
    </recommendedName>
</protein>
<keyword evidence="5" id="KW-0539">Nucleus</keyword>
<dbReference type="GO" id="GO:0000976">
    <property type="term" value="F:transcription cis-regulatory region binding"/>
    <property type="evidence" value="ECO:0007669"/>
    <property type="project" value="TreeGrafter"/>
</dbReference>
<reference evidence="7" key="1">
    <citation type="journal article" date="2015" name="Genome Announc.">
        <title>Draft genome sequence of the fungus Penicillium brasilianum MG11.</title>
        <authorList>
            <person name="Horn F."/>
            <person name="Linde J."/>
            <person name="Mattern D.J."/>
            <person name="Walther G."/>
            <person name="Guthke R."/>
            <person name="Brakhage A.A."/>
            <person name="Valiante V."/>
        </authorList>
    </citation>
    <scope>NUCLEOTIDE SEQUENCE [LARGE SCALE GENOMIC DNA]</scope>
    <source>
        <strain evidence="7">MG11</strain>
    </source>
</reference>
<name>A0A0F7TD29_PENBI</name>
<evidence type="ECO:0000313" key="7">
    <source>
        <dbReference type="Proteomes" id="UP000042958"/>
    </source>
</evidence>
<dbReference type="STRING" id="104259.A0A0F7TD29"/>
<dbReference type="Proteomes" id="UP000042958">
    <property type="component" value="Unassembled WGS sequence"/>
</dbReference>
<keyword evidence="4" id="KW-0804">Transcription</keyword>
<dbReference type="OrthoDB" id="4328953at2759"/>
<evidence type="ECO:0000313" key="6">
    <source>
        <dbReference type="EMBL" id="CEJ54649.1"/>
    </source>
</evidence>
<dbReference type="CDD" id="cd12148">
    <property type="entry name" value="fungal_TF_MHR"/>
    <property type="match status" value="1"/>
</dbReference>
<evidence type="ECO:0000256" key="4">
    <source>
        <dbReference type="ARBA" id="ARBA00023163"/>
    </source>
</evidence>
<sequence length="260" mass="28591">MRFNFLLISQLPTGRSSCNSNNNSWSPQVIAAEDAGSASSINGKVYEIPASPEPPQPGQVRGDAISRGTISSEVGSHILSGLMGRLNPFSPTVSLAEEVSLSYMRRYKPFLLSAIFAVASGTIVPQLQSELALTFTRDIASHVMFYMEKSVDLIQAMLVYATWHMRHRECRDSGFGVYIRLAALMAINIGLSDPGKIMLEGALEEQAEMRRTWLSCYHTALLSVCHSLAAGLQRRAHAPSSAAWYAWRSYGKRAYGFQHG</sequence>
<accession>A0A0F7TD29</accession>
<keyword evidence="2" id="KW-0805">Transcription regulation</keyword>
<organism evidence="6 7">
    <name type="scientific">Penicillium brasilianum</name>
    <dbReference type="NCBI Taxonomy" id="104259"/>
    <lineage>
        <taxon>Eukaryota</taxon>
        <taxon>Fungi</taxon>
        <taxon>Dikarya</taxon>
        <taxon>Ascomycota</taxon>
        <taxon>Pezizomycotina</taxon>
        <taxon>Eurotiomycetes</taxon>
        <taxon>Eurotiomycetidae</taxon>
        <taxon>Eurotiales</taxon>
        <taxon>Aspergillaceae</taxon>
        <taxon>Penicillium</taxon>
    </lineage>
</organism>
<proteinExistence type="predicted"/>
<evidence type="ECO:0008006" key="8">
    <source>
        <dbReference type="Google" id="ProtNLM"/>
    </source>
</evidence>
<dbReference type="AlphaFoldDB" id="A0A0F7TD29"/>
<dbReference type="EMBL" id="CDHK01000001">
    <property type="protein sequence ID" value="CEJ54649.1"/>
    <property type="molecule type" value="Genomic_DNA"/>
</dbReference>
<evidence type="ECO:0000256" key="3">
    <source>
        <dbReference type="ARBA" id="ARBA00023125"/>
    </source>
</evidence>
<evidence type="ECO:0000256" key="1">
    <source>
        <dbReference type="ARBA" id="ARBA00004123"/>
    </source>
</evidence>
<dbReference type="PANTHER" id="PTHR31845">
    <property type="entry name" value="FINGER DOMAIN PROTEIN, PUTATIVE-RELATED"/>
    <property type="match status" value="1"/>
</dbReference>
<dbReference type="GO" id="GO:0005634">
    <property type="term" value="C:nucleus"/>
    <property type="evidence" value="ECO:0007669"/>
    <property type="project" value="UniProtKB-SubCell"/>
</dbReference>
<dbReference type="InterPro" id="IPR051089">
    <property type="entry name" value="prtT"/>
</dbReference>
<evidence type="ECO:0000256" key="5">
    <source>
        <dbReference type="ARBA" id="ARBA00023242"/>
    </source>
</evidence>
<keyword evidence="7" id="KW-1185">Reference proteome</keyword>